<keyword evidence="2" id="KW-1185">Reference proteome</keyword>
<evidence type="ECO:0000313" key="1">
    <source>
        <dbReference type="EMBL" id="KAF3057693.1"/>
    </source>
</evidence>
<evidence type="ECO:0000313" key="2">
    <source>
        <dbReference type="Proteomes" id="UP000801864"/>
    </source>
</evidence>
<protein>
    <submittedName>
        <fullName evidence="1">Uncharacterized protein</fullName>
    </submittedName>
</protein>
<gene>
    <name evidence="1" type="ORF">CFAM422_012200</name>
</gene>
<dbReference type="AlphaFoldDB" id="A0A9P5C8H7"/>
<dbReference type="Proteomes" id="UP000801864">
    <property type="component" value="Unassembled WGS sequence"/>
</dbReference>
<sequence>MTTCGKCPEWSKLELHLPSSASGEGESARFVWKGLGENNGLAWTIAAPPAIPRQILSWHLDI</sequence>
<reference evidence="1 2" key="1">
    <citation type="submission" date="2018-06" db="EMBL/GenBank/DDBJ databases">
        <title>Genome analysis of cellulolytic fungus Trichoderma lentiforme CFAM-422.</title>
        <authorList>
            <person name="Steindorff A.S."/>
            <person name="Formighieri E.F."/>
            <person name="Midorikawa G.E.O."/>
            <person name="Tamietti M.S."/>
            <person name="Ramos E.Z."/>
            <person name="Silva A.S."/>
            <person name="Bon E.P.S."/>
            <person name="Mendes T.D."/>
            <person name="Damaso M.C.T."/>
            <person name="Favaro L.C.L."/>
        </authorList>
    </citation>
    <scope>NUCLEOTIDE SEQUENCE [LARGE SCALE GENOMIC DNA]</scope>
    <source>
        <strain evidence="1 2">CFAM-422</strain>
    </source>
</reference>
<proteinExistence type="predicted"/>
<dbReference type="EMBL" id="QLNT01000028">
    <property type="protein sequence ID" value="KAF3057693.1"/>
    <property type="molecule type" value="Genomic_DNA"/>
</dbReference>
<comment type="caution">
    <text evidence="1">The sequence shown here is derived from an EMBL/GenBank/DDBJ whole genome shotgun (WGS) entry which is preliminary data.</text>
</comment>
<organism evidence="1 2">
    <name type="scientific">Trichoderma lentiforme</name>
    <dbReference type="NCBI Taxonomy" id="1567552"/>
    <lineage>
        <taxon>Eukaryota</taxon>
        <taxon>Fungi</taxon>
        <taxon>Dikarya</taxon>
        <taxon>Ascomycota</taxon>
        <taxon>Pezizomycotina</taxon>
        <taxon>Sordariomycetes</taxon>
        <taxon>Hypocreomycetidae</taxon>
        <taxon>Hypocreales</taxon>
        <taxon>Hypocreaceae</taxon>
        <taxon>Trichoderma</taxon>
    </lineage>
</organism>
<name>A0A9P5C8H7_9HYPO</name>
<accession>A0A9P5C8H7</accession>